<dbReference type="Proteomes" id="UP000029055">
    <property type="component" value="Unassembled WGS sequence"/>
</dbReference>
<accession>A0A087E8I5</accession>
<evidence type="ECO:0000256" key="1">
    <source>
        <dbReference type="SAM" id="Phobius"/>
    </source>
</evidence>
<feature type="transmembrane region" description="Helical" evidence="1">
    <location>
        <begin position="126"/>
        <end position="148"/>
    </location>
</feature>
<evidence type="ECO:0000313" key="3">
    <source>
        <dbReference type="Proteomes" id="UP000029055"/>
    </source>
</evidence>
<gene>
    <name evidence="2" type="ORF">BISU_1124</name>
</gene>
<feature type="transmembrane region" description="Helical" evidence="1">
    <location>
        <begin position="58"/>
        <end position="76"/>
    </location>
</feature>
<reference evidence="2 3" key="1">
    <citation type="submission" date="2014-03" db="EMBL/GenBank/DDBJ databases">
        <title>Genomics of Bifidobacteria.</title>
        <authorList>
            <person name="Ventura M."/>
            <person name="Milani C."/>
            <person name="Lugli G.A."/>
        </authorList>
    </citation>
    <scope>NUCLEOTIDE SEQUENCE [LARGE SCALE GENOMIC DNA]</scope>
    <source>
        <strain evidence="2 3">LMG 11597</strain>
    </source>
</reference>
<dbReference type="STRING" id="77635.BISU_1124"/>
<dbReference type="RefSeq" id="WP_024463358.1">
    <property type="nucleotide sequence ID" value="NZ_CP062939.1"/>
</dbReference>
<feature type="transmembrane region" description="Helical" evidence="1">
    <location>
        <begin position="83"/>
        <end position="106"/>
    </location>
</feature>
<evidence type="ECO:0000313" key="2">
    <source>
        <dbReference type="EMBL" id="KFJ04086.1"/>
    </source>
</evidence>
<comment type="caution">
    <text evidence="2">The sequence shown here is derived from an EMBL/GenBank/DDBJ whole genome shotgun (WGS) entry which is preliminary data.</text>
</comment>
<sequence length="199" mass="20836">MTQTSLNSDRDAHDESIRFLPWSHQLDAPLRALICVVAGMGVAVVGTFAHRMGAAQNIPYGLALALVIVGLSTWCARSRSGAIGLALHLIASSAVAWLMAMGYPHGDVVTPIGFGAPVPYFSAHVGYFWLFGMIVVQVALLMMPASLFTMPGRRADDDYASGHDTGYDADYGASAKNSRNSKDSVPAAAVPATGAGIGL</sequence>
<name>A0A087E8I5_9BIFI</name>
<dbReference type="EMBL" id="JGZR01000005">
    <property type="protein sequence ID" value="KFJ04086.1"/>
    <property type="molecule type" value="Genomic_DNA"/>
</dbReference>
<proteinExistence type="predicted"/>
<keyword evidence="1" id="KW-0472">Membrane</keyword>
<feature type="transmembrane region" description="Helical" evidence="1">
    <location>
        <begin position="32"/>
        <end position="52"/>
    </location>
</feature>
<organism evidence="2 3">
    <name type="scientific">Bifidobacterium subtile</name>
    <dbReference type="NCBI Taxonomy" id="77635"/>
    <lineage>
        <taxon>Bacteria</taxon>
        <taxon>Bacillati</taxon>
        <taxon>Actinomycetota</taxon>
        <taxon>Actinomycetes</taxon>
        <taxon>Bifidobacteriales</taxon>
        <taxon>Bifidobacteriaceae</taxon>
        <taxon>Bifidobacterium</taxon>
    </lineage>
</organism>
<keyword evidence="1" id="KW-0812">Transmembrane</keyword>
<dbReference type="eggNOG" id="ENOG50333MW">
    <property type="taxonomic scope" value="Bacteria"/>
</dbReference>
<keyword evidence="3" id="KW-1185">Reference proteome</keyword>
<keyword evidence="1" id="KW-1133">Transmembrane helix</keyword>
<protein>
    <submittedName>
        <fullName evidence="2">Alcohol dehydrogenase</fullName>
    </submittedName>
</protein>
<dbReference type="AlphaFoldDB" id="A0A087E8I5"/>